<keyword evidence="2" id="KW-1133">Transmembrane helix</keyword>
<dbReference type="Proteomes" id="UP001521116">
    <property type="component" value="Unassembled WGS sequence"/>
</dbReference>
<feature type="signal peptide" evidence="3">
    <location>
        <begin position="1"/>
        <end position="24"/>
    </location>
</feature>
<feature type="domain" description="Mid2" evidence="4">
    <location>
        <begin position="108"/>
        <end position="173"/>
    </location>
</feature>
<dbReference type="InterPro" id="IPR007567">
    <property type="entry name" value="Mid2_dom"/>
</dbReference>
<feature type="compositionally biased region" description="Basic and acidic residues" evidence="1">
    <location>
        <begin position="332"/>
        <end position="351"/>
    </location>
</feature>
<keyword evidence="3" id="KW-0732">Signal</keyword>
<protein>
    <submittedName>
        <fullName evidence="5">Long-chain fatty acid-CoA ligase</fullName>
    </submittedName>
</protein>
<feature type="compositionally biased region" description="Low complexity" evidence="1">
    <location>
        <begin position="381"/>
        <end position="390"/>
    </location>
</feature>
<keyword evidence="2" id="KW-0472">Membrane</keyword>
<evidence type="ECO:0000256" key="2">
    <source>
        <dbReference type="SAM" id="Phobius"/>
    </source>
</evidence>
<evidence type="ECO:0000259" key="4">
    <source>
        <dbReference type="Pfam" id="PF04478"/>
    </source>
</evidence>
<organism evidence="5 6">
    <name type="scientific">Neofusicoccum ribis</name>
    <dbReference type="NCBI Taxonomy" id="45134"/>
    <lineage>
        <taxon>Eukaryota</taxon>
        <taxon>Fungi</taxon>
        <taxon>Dikarya</taxon>
        <taxon>Ascomycota</taxon>
        <taxon>Pezizomycotina</taxon>
        <taxon>Dothideomycetes</taxon>
        <taxon>Dothideomycetes incertae sedis</taxon>
        <taxon>Botryosphaeriales</taxon>
        <taxon>Botryosphaeriaceae</taxon>
        <taxon>Neofusicoccum</taxon>
    </lineage>
</organism>
<evidence type="ECO:0000256" key="3">
    <source>
        <dbReference type="SAM" id="SignalP"/>
    </source>
</evidence>
<feature type="compositionally biased region" description="Acidic residues" evidence="1">
    <location>
        <begin position="320"/>
        <end position="331"/>
    </location>
</feature>
<reference evidence="5 6" key="1">
    <citation type="submission" date="2024-02" db="EMBL/GenBank/DDBJ databases">
        <title>De novo assembly and annotation of 12 fungi associated with fruit tree decline syndrome in Ontario, Canada.</title>
        <authorList>
            <person name="Sulman M."/>
            <person name="Ellouze W."/>
            <person name="Ilyukhin E."/>
        </authorList>
    </citation>
    <scope>NUCLEOTIDE SEQUENCE [LARGE SCALE GENOMIC DNA]</scope>
    <source>
        <strain evidence="5 6">M1-105</strain>
    </source>
</reference>
<gene>
    <name evidence="5" type="primary">FAA4_2</name>
    <name evidence="5" type="ORF">SLS56_006526</name>
</gene>
<evidence type="ECO:0000256" key="1">
    <source>
        <dbReference type="SAM" id="MobiDB-lite"/>
    </source>
</evidence>
<dbReference type="Pfam" id="PF04478">
    <property type="entry name" value="Mid2"/>
    <property type="match status" value="1"/>
</dbReference>
<dbReference type="EMBL" id="JAJVDC020000075">
    <property type="protein sequence ID" value="KAL1627188.1"/>
    <property type="molecule type" value="Genomic_DNA"/>
</dbReference>
<feature type="region of interest" description="Disordered" evidence="1">
    <location>
        <begin position="185"/>
        <end position="259"/>
    </location>
</feature>
<evidence type="ECO:0000313" key="5">
    <source>
        <dbReference type="EMBL" id="KAL1627188.1"/>
    </source>
</evidence>
<evidence type="ECO:0000313" key="6">
    <source>
        <dbReference type="Proteomes" id="UP001521116"/>
    </source>
</evidence>
<keyword evidence="6" id="KW-1185">Reference proteome</keyword>
<feature type="chain" id="PRO_5045084160" evidence="3">
    <location>
        <begin position="25"/>
        <end position="411"/>
    </location>
</feature>
<dbReference type="GO" id="GO:0016874">
    <property type="term" value="F:ligase activity"/>
    <property type="evidence" value="ECO:0007669"/>
    <property type="project" value="UniProtKB-KW"/>
</dbReference>
<feature type="transmembrane region" description="Helical" evidence="2">
    <location>
        <begin position="151"/>
        <end position="174"/>
    </location>
</feature>
<feature type="region of interest" description="Disordered" evidence="1">
    <location>
        <begin position="320"/>
        <end position="411"/>
    </location>
</feature>
<proteinExistence type="predicted"/>
<sequence>MCAVIQLLTATALLLAVQLGLTRATDTCYYPDGSVSDKDLPCSSSNGGAACCPQGWTCMANGFCYLDYKDYISRYTCTDQSWTSGGCPNYCLDGPPPITPSTTVLPTTIVTSIISNPTDGAASTVYLTMTATPSSTASPNTGNSSSSRKSVVVGCAVGIPLSLALVGLLAFLFFRRHRRRRCSDNSLLAPPTISGLQEKSPRVSELDGFPRATGGSIAPHRGSAMAQPFYAGKAGSGRHGRTASEADGTPVAAKERRRQLPPAELEATEAGTGAGYFRGPTTAAAAARVASSQASSPGPTGYAVGATAPGGLRIVNVVEGELEDSEVDGEGEGERESWGKSMEKKVEKKVESPPPSYQSPKTWLQGRWGESWRSAGGAGEGSSSAAAAGAAPGGIGSPVSPLQNQGPGGWR</sequence>
<name>A0ABR3SQL9_9PEZI</name>
<comment type="caution">
    <text evidence="5">The sequence shown here is derived from an EMBL/GenBank/DDBJ whole genome shotgun (WGS) entry which is preliminary data.</text>
</comment>
<accession>A0ABR3SQL9</accession>
<keyword evidence="5" id="KW-0436">Ligase</keyword>
<keyword evidence="2" id="KW-0812">Transmembrane</keyword>